<dbReference type="Gene3D" id="3.80.10.10">
    <property type="entry name" value="Ribonuclease Inhibitor"/>
    <property type="match status" value="2"/>
</dbReference>
<dbReference type="AlphaFoldDB" id="A0A672KT16"/>
<dbReference type="PANTHER" id="PTHR18849:SF0">
    <property type="entry name" value="CILIA- AND FLAGELLA-ASSOCIATED PROTEIN 410-RELATED"/>
    <property type="match status" value="1"/>
</dbReference>
<organism evidence="3 4">
    <name type="scientific">Sinocyclocheilus grahami</name>
    <name type="common">Dianchi golden-line fish</name>
    <name type="synonym">Barbus grahami</name>
    <dbReference type="NCBI Taxonomy" id="75366"/>
    <lineage>
        <taxon>Eukaryota</taxon>
        <taxon>Metazoa</taxon>
        <taxon>Chordata</taxon>
        <taxon>Craniata</taxon>
        <taxon>Vertebrata</taxon>
        <taxon>Euteleostomi</taxon>
        <taxon>Actinopterygii</taxon>
        <taxon>Neopterygii</taxon>
        <taxon>Teleostei</taxon>
        <taxon>Ostariophysi</taxon>
        <taxon>Cypriniformes</taxon>
        <taxon>Cyprinidae</taxon>
        <taxon>Cyprininae</taxon>
        <taxon>Sinocyclocheilus</taxon>
    </lineage>
</organism>
<evidence type="ECO:0000256" key="2">
    <source>
        <dbReference type="ARBA" id="ARBA00022737"/>
    </source>
</evidence>
<evidence type="ECO:0000313" key="4">
    <source>
        <dbReference type="Proteomes" id="UP000472262"/>
    </source>
</evidence>
<reference evidence="3" key="2">
    <citation type="submission" date="2025-09" db="UniProtKB">
        <authorList>
            <consortium name="Ensembl"/>
        </authorList>
    </citation>
    <scope>IDENTIFICATION</scope>
</reference>
<dbReference type="Proteomes" id="UP000472262">
    <property type="component" value="Unassembled WGS sequence"/>
</dbReference>
<dbReference type="Ensembl" id="ENSSGRT00000014941.1">
    <property type="protein sequence ID" value="ENSSGRP00000013826.1"/>
    <property type="gene ID" value="ENSSGRG00000008704.1"/>
</dbReference>
<evidence type="ECO:0000256" key="1">
    <source>
        <dbReference type="ARBA" id="ARBA00022614"/>
    </source>
</evidence>
<dbReference type="Pfam" id="PF14580">
    <property type="entry name" value="LRR_9"/>
    <property type="match status" value="1"/>
</dbReference>
<keyword evidence="4" id="KW-1185">Reference proteome</keyword>
<dbReference type="InterPro" id="IPR032675">
    <property type="entry name" value="LRR_dom_sf"/>
</dbReference>
<accession>A0A672KT16</accession>
<evidence type="ECO:0000313" key="3">
    <source>
        <dbReference type="Ensembl" id="ENSSGRP00000013826.1"/>
    </source>
</evidence>
<dbReference type="FunFam" id="3.80.10.10:FF:000145">
    <property type="entry name" value="Tubulin-specific chaperone cofactor E-like protein"/>
    <property type="match status" value="1"/>
</dbReference>
<gene>
    <name evidence="3" type="primary">tbcelb</name>
</gene>
<proteinExistence type="predicted"/>
<keyword evidence="1" id="KW-0433">Leucine-rich repeat</keyword>
<sequence>MESEETEGRTLVQVISEKYSPENFPYCRGPGVGVVIRSSPQGSPVKDRLNLPSILVLDGCGITEAGDEEEVATFCAHVVELDLSHNQLKDWGEISKILYNIPNLDFLNLSMNPLRGSSLEPGVAEAFSGLRRLVLNNTHVTWDMVHALTREIPELEELFLCLNEYESVSVSSTLCLSLRLLHITDNQLQDWAEVRKLGLMYPGLMSLILANNSLSSIHEPEDSLQRLFPNLRSINLHNSGLNRWEDIEKLNFFPKLQEVRLMGIPLLQPYTDQERRCLMVAHLPHVTVLNGSVVTDGEREDAERFFIRYHLDCPEDELPQSLASPVIQVSHFGSTLWPPSPTCRGGFAPSLPCPGRGAFWAPGRTPRAQIGSDSGRPKEAVEGCGPATSKQDACVLYRPAAWLCTRSSGDEIWSTSTSFLQYTRWR</sequence>
<name>A0A672KT16_SINGR</name>
<reference evidence="3" key="1">
    <citation type="submission" date="2025-08" db="UniProtKB">
        <authorList>
            <consortium name="Ensembl"/>
        </authorList>
    </citation>
    <scope>IDENTIFICATION</scope>
</reference>
<keyword evidence="2" id="KW-0677">Repeat</keyword>
<dbReference type="PANTHER" id="PTHR18849">
    <property type="entry name" value="LEUCINE RICH REPEAT PROTEIN"/>
    <property type="match status" value="1"/>
</dbReference>
<dbReference type="SUPFAM" id="SSF52058">
    <property type="entry name" value="L domain-like"/>
    <property type="match status" value="1"/>
</dbReference>
<protein>
    <submittedName>
        <fullName evidence="3">Tubulin folding cofactor E like</fullName>
    </submittedName>
</protein>